<feature type="active site" description="Nucleophile" evidence="1">
    <location>
        <position position="418"/>
    </location>
</feature>
<organism evidence="4 5">
    <name type="scientific">Acropora cervicornis</name>
    <name type="common">Staghorn coral</name>
    <dbReference type="NCBI Taxonomy" id="6130"/>
    <lineage>
        <taxon>Eukaryota</taxon>
        <taxon>Metazoa</taxon>
        <taxon>Cnidaria</taxon>
        <taxon>Anthozoa</taxon>
        <taxon>Hexacorallia</taxon>
        <taxon>Scleractinia</taxon>
        <taxon>Astrocoeniina</taxon>
        <taxon>Acroporidae</taxon>
        <taxon>Acropora</taxon>
    </lineage>
</organism>
<feature type="binding site" evidence="2">
    <location>
        <begin position="436"/>
        <end position="438"/>
    </location>
    <ligand>
        <name>L-glutamate</name>
        <dbReference type="ChEBI" id="CHEBI:29985"/>
    </ligand>
</feature>
<accession>A0AAD9QMF9</accession>
<keyword evidence="3" id="KW-0812">Transmembrane</keyword>
<dbReference type="InterPro" id="IPR043138">
    <property type="entry name" value="GGT_lsub"/>
</dbReference>
<comment type="caution">
    <text evidence="4">The sequence shown here is derived from an EMBL/GenBank/DDBJ whole genome shotgun (WGS) entry which is preliminary data.</text>
</comment>
<dbReference type="GO" id="GO:0036374">
    <property type="term" value="F:glutathione hydrolase activity"/>
    <property type="evidence" value="ECO:0007669"/>
    <property type="project" value="InterPro"/>
</dbReference>
<dbReference type="PRINTS" id="PR01210">
    <property type="entry name" value="GGTRANSPTASE"/>
</dbReference>
<sequence length="613" mass="66200">MAGRNIFQDAGNFVDDRENLIQRDSQELEEQSFPDENHHSIARRLKRSRDIRMIIIVSIIFSIAITVALVVDIFTGSHHTGHAAVVSDVKECADVGLDLLRKGGSAVDAAIGTMLCVGVMNPESTGIGGGGFMLSVVPQNDGEAAKVIDFREVAPLAASKDMFHGNDSLASWGGLAVGVPGEIRGYELAHKKYGKLKWSELFVSAIKIAREGFTVTEHTGRSLKNLKENVIGTELGKVVAPKGKLLKEGDKMSNPALANTLQRIADHGADAFYKGPIADSLVNAVRSAGGILTKKDLKIYQALEKEAINSSYKGYQVITTPLPSGGPVLISLLNILDGFKFSEEDQDTSLTYHYMIEAMKFAFGQRSLLEDSKNLTDIIQEMLSKKHANLLRAKISPNQTFPLSHYGLMVDQAASHGTAHVSAIGPDGDLAAITSSVNGYFGSGIMTKTGILLNNEMLDFSIPGVQRVVGAGPPKANFVAPGKRPLSNMAPTAVLHEERRCWLRTSLGASGSYHIIPAVANTLINILSFNFPLKEAIEKGRIYYGLTSGKTEIEVKRFPHKKAKELVQVLENIGHNVTNHSSIADVNGLSYFKEEIVAHGDSRRGGAQGSAQY</sequence>
<dbReference type="InterPro" id="IPR043137">
    <property type="entry name" value="GGT_ssub_C"/>
</dbReference>
<dbReference type="Pfam" id="PF01019">
    <property type="entry name" value="G_glu_transpept"/>
    <property type="match status" value="1"/>
</dbReference>
<dbReference type="EMBL" id="JARQWQ010000024">
    <property type="protein sequence ID" value="KAK2563646.1"/>
    <property type="molecule type" value="Genomic_DNA"/>
</dbReference>
<dbReference type="Gene3D" id="1.10.246.130">
    <property type="match status" value="1"/>
</dbReference>
<evidence type="ECO:0000313" key="4">
    <source>
        <dbReference type="EMBL" id="KAK2563646.1"/>
    </source>
</evidence>
<proteinExistence type="predicted"/>
<keyword evidence="3" id="KW-0472">Membrane</keyword>
<reference evidence="4" key="2">
    <citation type="journal article" date="2023" name="Science">
        <title>Genomic signatures of disease resistance in endangered staghorn corals.</title>
        <authorList>
            <person name="Vollmer S.V."/>
            <person name="Selwyn J.D."/>
            <person name="Despard B.A."/>
            <person name="Roesel C.L."/>
        </authorList>
    </citation>
    <scope>NUCLEOTIDE SEQUENCE</scope>
    <source>
        <strain evidence="4">K2</strain>
    </source>
</reference>
<name>A0AAD9QMF9_ACRCE</name>
<feature type="transmembrane region" description="Helical" evidence="3">
    <location>
        <begin position="53"/>
        <end position="74"/>
    </location>
</feature>
<dbReference type="SUPFAM" id="SSF56235">
    <property type="entry name" value="N-terminal nucleophile aminohydrolases (Ntn hydrolases)"/>
    <property type="match status" value="1"/>
</dbReference>
<evidence type="ECO:0000256" key="1">
    <source>
        <dbReference type="PIRSR" id="PIRSR600101-1"/>
    </source>
</evidence>
<evidence type="ECO:0000313" key="5">
    <source>
        <dbReference type="Proteomes" id="UP001249851"/>
    </source>
</evidence>
<gene>
    <name evidence="4" type="ORF">P5673_012613</name>
</gene>
<dbReference type="Gene3D" id="3.60.20.40">
    <property type="match status" value="1"/>
</dbReference>
<dbReference type="GO" id="GO:0005886">
    <property type="term" value="C:plasma membrane"/>
    <property type="evidence" value="ECO:0007669"/>
    <property type="project" value="TreeGrafter"/>
</dbReference>
<dbReference type="GO" id="GO:0006751">
    <property type="term" value="P:glutathione catabolic process"/>
    <property type="evidence" value="ECO:0007669"/>
    <property type="project" value="InterPro"/>
</dbReference>
<dbReference type="InterPro" id="IPR029055">
    <property type="entry name" value="Ntn_hydrolases_N"/>
</dbReference>
<feature type="binding site" evidence="2">
    <location>
        <position position="151"/>
    </location>
    <ligand>
        <name>L-glutamate</name>
        <dbReference type="ChEBI" id="CHEBI:29985"/>
    </ligand>
</feature>
<keyword evidence="3" id="KW-1133">Transmembrane helix</keyword>
<protein>
    <submittedName>
        <fullName evidence="4">Scoloptoxin SSD14</fullName>
    </submittedName>
</protein>
<keyword evidence="5" id="KW-1185">Reference proteome</keyword>
<dbReference type="PANTHER" id="PTHR11686">
    <property type="entry name" value="GAMMA GLUTAMYL TRANSPEPTIDASE"/>
    <property type="match status" value="1"/>
</dbReference>
<feature type="binding site" evidence="2">
    <location>
        <position position="459"/>
    </location>
    <ligand>
        <name>L-glutamate</name>
        <dbReference type="ChEBI" id="CHEBI:29985"/>
    </ligand>
</feature>
<feature type="binding site" evidence="2">
    <location>
        <position position="512"/>
    </location>
    <ligand>
        <name>L-glutamate</name>
        <dbReference type="ChEBI" id="CHEBI:29985"/>
    </ligand>
</feature>
<reference evidence="4" key="1">
    <citation type="journal article" date="2023" name="G3 (Bethesda)">
        <title>Whole genome assembly and annotation of the endangered Caribbean coral Acropora cervicornis.</title>
        <authorList>
            <person name="Selwyn J.D."/>
            <person name="Vollmer S.V."/>
        </authorList>
    </citation>
    <scope>NUCLEOTIDE SEQUENCE</scope>
    <source>
        <strain evidence="4">K2</strain>
    </source>
</reference>
<dbReference type="InterPro" id="IPR000101">
    <property type="entry name" value="GGT_peptidase"/>
</dbReference>
<evidence type="ECO:0000256" key="2">
    <source>
        <dbReference type="PIRSR" id="PIRSR600101-2"/>
    </source>
</evidence>
<dbReference type="NCBIfam" id="TIGR00066">
    <property type="entry name" value="g_glut_trans"/>
    <property type="match status" value="1"/>
</dbReference>
<evidence type="ECO:0000256" key="3">
    <source>
        <dbReference type="SAM" id="Phobius"/>
    </source>
</evidence>
<dbReference type="AlphaFoldDB" id="A0AAD9QMF9"/>
<dbReference type="PANTHER" id="PTHR11686:SF54">
    <property type="entry name" value="GLUTATHIONE HYDROLASE 7"/>
    <property type="match status" value="1"/>
</dbReference>
<dbReference type="FunFam" id="1.10.246.130:FF:000001">
    <property type="entry name" value="Gamma-glutamyltransferase 5 isoform 1"/>
    <property type="match status" value="1"/>
</dbReference>
<dbReference type="Proteomes" id="UP001249851">
    <property type="component" value="Unassembled WGS sequence"/>
</dbReference>